<protein>
    <recommendedName>
        <fullName evidence="3">DUF1704 domain-containing protein</fullName>
    </recommendedName>
</protein>
<accession>A0ABW0NEU7</accession>
<proteinExistence type="predicted"/>
<dbReference type="RefSeq" id="WP_376850151.1">
    <property type="nucleotide sequence ID" value="NZ_JBHSMF010000006.1"/>
</dbReference>
<dbReference type="EMBL" id="JBHSMF010000006">
    <property type="protein sequence ID" value="MFC5498088.1"/>
    <property type="molecule type" value="Genomic_DNA"/>
</dbReference>
<dbReference type="Proteomes" id="UP001596037">
    <property type="component" value="Unassembled WGS sequence"/>
</dbReference>
<reference evidence="2" key="1">
    <citation type="journal article" date="2019" name="Int. J. Syst. Evol. Microbiol.">
        <title>The Global Catalogue of Microorganisms (GCM) 10K type strain sequencing project: providing services to taxonomists for standard genome sequencing and annotation.</title>
        <authorList>
            <consortium name="The Broad Institute Genomics Platform"/>
            <consortium name="The Broad Institute Genome Sequencing Center for Infectious Disease"/>
            <person name="Wu L."/>
            <person name="Ma J."/>
        </authorList>
    </citation>
    <scope>NUCLEOTIDE SEQUENCE [LARGE SCALE GENOMIC DNA]</scope>
    <source>
        <strain evidence="2">CCUG 57401</strain>
    </source>
</reference>
<comment type="caution">
    <text evidence="1">The sequence shown here is derived from an EMBL/GenBank/DDBJ whole genome shotgun (WGS) entry which is preliminary data.</text>
</comment>
<evidence type="ECO:0000313" key="2">
    <source>
        <dbReference type="Proteomes" id="UP001596037"/>
    </source>
</evidence>
<sequence>MNAPQFTQQRPQAIAWDIARDAPQLHAALAAGVPALDRRLAQLRAALPCAASVAPFSGAAPDGDYVRPYRHLRAFYQQLPGGVFAFKGTEPYAADRDAHLRTLAEFRVDYPARGRSLFSAAEHFALVEQKTPLALGLDEALDDARIASALQAAHLARFGELARLPTPLLAIAWPRSTRDEHLAALRPLLSQRALRIVETCTQSGLGALVYHYPSVPIRVAHLPVELATRGDEPWLQRLAKRTDPALAVERWIDLVARLLALGWLPGRTDHIGIGHCVEMQNAVIDGGFVDVGSVIAMGQVAGERAFQEMLLAAMADLSKTIRHFILGPAPDAEAEYRNPSLAMLQTLHRVLPALAERVALHQPADPRLLRALARRAPFDALAEELTLLTPGAPSMRQHT</sequence>
<evidence type="ECO:0000313" key="1">
    <source>
        <dbReference type="EMBL" id="MFC5498088.1"/>
    </source>
</evidence>
<gene>
    <name evidence="1" type="ORF">ACFPOE_11130</name>
</gene>
<keyword evidence="2" id="KW-1185">Reference proteome</keyword>
<organism evidence="1 2">
    <name type="scientific">Caenimonas terrae</name>
    <dbReference type="NCBI Taxonomy" id="696074"/>
    <lineage>
        <taxon>Bacteria</taxon>
        <taxon>Pseudomonadati</taxon>
        <taxon>Pseudomonadota</taxon>
        <taxon>Betaproteobacteria</taxon>
        <taxon>Burkholderiales</taxon>
        <taxon>Comamonadaceae</taxon>
        <taxon>Caenimonas</taxon>
    </lineage>
</organism>
<name>A0ABW0NEU7_9BURK</name>
<evidence type="ECO:0008006" key="3">
    <source>
        <dbReference type="Google" id="ProtNLM"/>
    </source>
</evidence>